<dbReference type="Proteomes" id="UP001596379">
    <property type="component" value="Unassembled WGS sequence"/>
</dbReference>
<evidence type="ECO:0008006" key="4">
    <source>
        <dbReference type="Google" id="ProtNLM"/>
    </source>
</evidence>
<proteinExistence type="predicted"/>
<reference evidence="3" key="1">
    <citation type="journal article" date="2019" name="Int. J. Syst. Evol. Microbiol.">
        <title>The Global Catalogue of Microorganisms (GCM) 10K type strain sequencing project: providing services to taxonomists for standard genome sequencing and annotation.</title>
        <authorList>
            <consortium name="The Broad Institute Genomics Platform"/>
            <consortium name="The Broad Institute Genome Sequencing Center for Infectious Disease"/>
            <person name="Wu L."/>
            <person name="Ma J."/>
        </authorList>
    </citation>
    <scope>NUCLEOTIDE SEQUENCE [LARGE SCALE GENOMIC DNA]</scope>
    <source>
        <strain evidence="3">CCUG 36956</strain>
    </source>
</reference>
<keyword evidence="1" id="KW-0732">Signal</keyword>
<evidence type="ECO:0000313" key="2">
    <source>
        <dbReference type="EMBL" id="MFC7298542.1"/>
    </source>
</evidence>
<gene>
    <name evidence="2" type="ORF">ACFQO0_08845</name>
</gene>
<sequence length="138" mass="14358">MLFIQNNACNARKYVLALSLFAGSMGLGSTAAMAADASGSYQQERAACLSGQTQQDRATCLQEAGAARGEAKRGNLNDGAASYQQNAQTRCNALPPADRDACMRRMQGQGTVSGSVDGGGVYRETTTIVPAPATSPQY</sequence>
<evidence type="ECO:0000313" key="3">
    <source>
        <dbReference type="Proteomes" id="UP001596379"/>
    </source>
</evidence>
<comment type="caution">
    <text evidence="2">The sequence shown here is derived from an EMBL/GenBank/DDBJ whole genome shotgun (WGS) entry which is preliminary data.</text>
</comment>
<accession>A0ABW2J5L2</accession>
<dbReference type="EMBL" id="JBHTCC010000001">
    <property type="protein sequence ID" value="MFC7298542.1"/>
    <property type="molecule type" value="Genomic_DNA"/>
</dbReference>
<organism evidence="2 3">
    <name type="scientific">Herminiimonas aquatilis</name>
    <dbReference type="NCBI Taxonomy" id="345342"/>
    <lineage>
        <taxon>Bacteria</taxon>
        <taxon>Pseudomonadati</taxon>
        <taxon>Pseudomonadota</taxon>
        <taxon>Betaproteobacteria</taxon>
        <taxon>Burkholderiales</taxon>
        <taxon>Oxalobacteraceae</taxon>
        <taxon>Herminiimonas</taxon>
    </lineage>
</organism>
<feature type="chain" id="PRO_5046911606" description="PsiF repeat-containing protein" evidence="1">
    <location>
        <begin position="35"/>
        <end position="138"/>
    </location>
</feature>
<dbReference type="RefSeq" id="WP_382233757.1">
    <property type="nucleotide sequence ID" value="NZ_JBHTCC010000001.1"/>
</dbReference>
<name>A0ABW2J5L2_9BURK</name>
<keyword evidence="3" id="KW-1185">Reference proteome</keyword>
<protein>
    <recommendedName>
        <fullName evidence="4">PsiF repeat-containing protein</fullName>
    </recommendedName>
</protein>
<feature type="signal peptide" evidence="1">
    <location>
        <begin position="1"/>
        <end position="34"/>
    </location>
</feature>
<evidence type="ECO:0000256" key="1">
    <source>
        <dbReference type="SAM" id="SignalP"/>
    </source>
</evidence>